<dbReference type="Pfam" id="PF08282">
    <property type="entry name" value="Hydrolase_3"/>
    <property type="match status" value="1"/>
</dbReference>
<name>A0A917B256_HALAA</name>
<dbReference type="Gene3D" id="3.40.50.1000">
    <property type="entry name" value="HAD superfamily/HAD-like"/>
    <property type="match status" value="1"/>
</dbReference>
<sequence>MKMIAIDLDGTLLNNESEISQENLEAIQRAQQEGVEIVVATGRAEFDVREVFSKTGLTTWVIGANGATIHTPEGELFDSVPIQPNDAEEILSWLEAEDYYYEVFSDDAILTPENGRDLLYIELDRIKTANPDANIAELEHSLAKQFGQTGFKKVPSYKEIVQAGVPLYNVLAFSFEKEKRDKGWRKFEGYEDVTLVSSGIHNFELEHKYASKGIALEKLAAHFGYSLRDTAAIGDSPNDLSMLNVAGHRAAMANARDSVLEASDFVTKTNDEHGVAHAISHWLT</sequence>
<dbReference type="SUPFAM" id="SSF56784">
    <property type="entry name" value="HAD-like"/>
    <property type="match status" value="1"/>
</dbReference>
<dbReference type="SFLD" id="SFLDG01140">
    <property type="entry name" value="C2.B:_Phosphomannomutase_and_P"/>
    <property type="match status" value="1"/>
</dbReference>
<dbReference type="CDD" id="cd07516">
    <property type="entry name" value="HAD_Pase"/>
    <property type="match status" value="1"/>
</dbReference>
<dbReference type="GO" id="GO:0000287">
    <property type="term" value="F:magnesium ion binding"/>
    <property type="evidence" value="ECO:0007669"/>
    <property type="project" value="TreeGrafter"/>
</dbReference>
<dbReference type="RefSeq" id="WP_188376940.1">
    <property type="nucleotide sequence ID" value="NZ_BMEL01000002.1"/>
</dbReference>
<reference evidence="1" key="2">
    <citation type="submission" date="2020-09" db="EMBL/GenBank/DDBJ databases">
        <authorList>
            <person name="Sun Q."/>
            <person name="Zhou Y."/>
        </authorList>
    </citation>
    <scope>NUCLEOTIDE SEQUENCE</scope>
    <source>
        <strain evidence="1">CGMCC 1.12153</strain>
    </source>
</reference>
<proteinExistence type="predicted"/>
<dbReference type="Gene3D" id="3.30.1240.10">
    <property type="match status" value="1"/>
</dbReference>
<evidence type="ECO:0000313" key="1">
    <source>
        <dbReference type="EMBL" id="GGF17738.1"/>
    </source>
</evidence>
<dbReference type="InterPro" id="IPR036412">
    <property type="entry name" value="HAD-like_sf"/>
</dbReference>
<dbReference type="AlphaFoldDB" id="A0A917B256"/>
<dbReference type="InterPro" id="IPR023214">
    <property type="entry name" value="HAD_sf"/>
</dbReference>
<organism evidence="1 2">
    <name type="scientific">Halobacillus andaensis</name>
    <dbReference type="NCBI Taxonomy" id="1176239"/>
    <lineage>
        <taxon>Bacteria</taxon>
        <taxon>Bacillati</taxon>
        <taxon>Bacillota</taxon>
        <taxon>Bacilli</taxon>
        <taxon>Bacillales</taxon>
        <taxon>Bacillaceae</taxon>
        <taxon>Halobacillus</taxon>
    </lineage>
</organism>
<dbReference type="InterPro" id="IPR006379">
    <property type="entry name" value="HAD-SF_hydro_IIB"/>
</dbReference>
<dbReference type="SFLD" id="SFLDG01144">
    <property type="entry name" value="C2.B.4:_PGP_Like"/>
    <property type="match status" value="1"/>
</dbReference>
<dbReference type="GO" id="GO:0005829">
    <property type="term" value="C:cytosol"/>
    <property type="evidence" value="ECO:0007669"/>
    <property type="project" value="TreeGrafter"/>
</dbReference>
<dbReference type="PANTHER" id="PTHR10000:SF55">
    <property type="entry name" value="5-AMINO-6-(5-PHOSPHO-D-RIBITYLAMINO)URACIL PHOSPHATASE YCSE"/>
    <property type="match status" value="1"/>
</dbReference>
<dbReference type="NCBIfam" id="TIGR00099">
    <property type="entry name" value="Cof-subfamily"/>
    <property type="match status" value="1"/>
</dbReference>
<protein>
    <submittedName>
        <fullName evidence="1">Phosphatase YwpJ</fullName>
    </submittedName>
</protein>
<gene>
    <name evidence="1" type="primary">ywpJ</name>
    <name evidence="1" type="ORF">GCM10010954_15610</name>
</gene>
<dbReference type="PANTHER" id="PTHR10000">
    <property type="entry name" value="PHOSPHOSERINE PHOSPHATASE"/>
    <property type="match status" value="1"/>
</dbReference>
<dbReference type="InterPro" id="IPR000150">
    <property type="entry name" value="Cof"/>
</dbReference>
<dbReference type="SFLD" id="SFLDS00003">
    <property type="entry name" value="Haloacid_Dehalogenase"/>
    <property type="match status" value="1"/>
</dbReference>
<evidence type="ECO:0000313" key="2">
    <source>
        <dbReference type="Proteomes" id="UP000660110"/>
    </source>
</evidence>
<keyword evidence="2" id="KW-1185">Reference proteome</keyword>
<dbReference type="NCBIfam" id="TIGR01484">
    <property type="entry name" value="HAD-SF-IIB"/>
    <property type="match status" value="1"/>
</dbReference>
<reference evidence="1" key="1">
    <citation type="journal article" date="2014" name="Int. J. Syst. Evol. Microbiol.">
        <title>Complete genome sequence of Corynebacterium casei LMG S-19264T (=DSM 44701T), isolated from a smear-ripened cheese.</title>
        <authorList>
            <consortium name="US DOE Joint Genome Institute (JGI-PGF)"/>
            <person name="Walter F."/>
            <person name="Albersmeier A."/>
            <person name="Kalinowski J."/>
            <person name="Ruckert C."/>
        </authorList>
    </citation>
    <scope>NUCLEOTIDE SEQUENCE</scope>
    <source>
        <strain evidence="1">CGMCC 1.12153</strain>
    </source>
</reference>
<dbReference type="EMBL" id="BMEL01000002">
    <property type="protein sequence ID" value="GGF17738.1"/>
    <property type="molecule type" value="Genomic_DNA"/>
</dbReference>
<dbReference type="GO" id="GO:0016791">
    <property type="term" value="F:phosphatase activity"/>
    <property type="evidence" value="ECO:0007669"/>
    <property type="project" value="TreeGrafter"/>
</dbReference>
<comment type="caution">
    <text evidence="1">The sequence shown here is derived from an EMBL/GenBank/DDBJ whole genome shotgun (WGS) entry which is preliminary data.</text>
</comment>
<dbReference type="Proteomes" id="UP000660110">
    <property type="component" value="Unassembled WGS sequence"/>
</dbReference>
<accession>A0A917B256</accession>